<protein>
    <submittedName>
        <fullName evidence="1">Uncharacterized protein</fullName>
    </submittedName>
</protein>
<evidence type="ECO:0000313" key="2">
    <source>
        <dbReference type="Proteomes" id="UP000828390"/>
    </source>
</evidence>
<reference evidence="1" key="1">
    <citation type="journal article" date="2019" name="bioRxiv">
        <title>The Genome of the Zebra Mussel, Dreissena polymorpha: A Resource for Invasive Species Research.</title>
        <authorList>
            <person name="McCartney M.A."/>
            <person name="Auch B."/>
            <person name="Kono T."/>
            <person name="Mallez S."/>
            <person name="Zhang Y."/>
            <person name="Obille A."/>
            <person name="Becker A."/>
            <person name="Abrahante J.E."/>
            <person name="Garbe J."/>
            <person name="Badalamenti J.P."/>
            <person name="Herman A."/>
            <person name="Mangelson H."/>
            <person name="Liachko I."/>
            <person name="Sullivan S."/>
            <person name="Sone E.D."/>
            <person name="Koren S."/>
            <person name="Silverstein K.A.T."/>
            <person name="Beckman K.B."/>
            <person name="Gohl D.M."/>
        </authorList>
    </citation>
    <scope>NUCLEOTIDE SEQUENCE</scope>
    <source>
        <strain evidence="1">Duluth1</strain>
        <tissue evidence="1">Whole animal</tissue>
    </source>
</reference>
<accession>A0A9D4H0U2</accession>
<proteinExistence type="predicted"/>
<dbReference type="Proteomes" id="UP000828390">
    <property type="component" value="Unassembled WGS sequence"/>
</dbReference>
<sequence length="106" mass="12130">MLSRARLREISYPVDWTRRLAKYRGGKLSQLRGCGAPVGTLDSGNLKLGRLLSHESENMYYVLDTQTVCNVYMFPYYLVARIARGLVGRMYNALQSLTFHDVNPRV</sequence>
<gene>
    <name evidence="1" type="ORF">DPMN_129235</name>
</gene>
<evidence type="ECO:0000313" key="1">
    <source>
        <dbReference type="EMBL" id="KAH3827304.1"/>
    </source>
</evidence>
<name>A0A9D4H0U2_DREPO</name>
<keyword evidence="2" id="KW-1185">Reference proteome</keyword>
<dbReference type="EMBL" id="JAIWYP010000005">
    <property type="protein sequence ID" value="KAH3827304.1"/>
    <property type="molecule type" value="Genomic_DNA"/>
</dbReference>
<dbReference type="AlphaFoldDB" id="A0A9D4H0U2"/>
<comment type="caution">
    <text evidence="1">The sequence shown here is derived from an EMBL/GenBank/DDBJ whole genome shotgun (WGS) entry which is preliminary data.</text>
</comment>
<reference evidence="1" key="2">
    <citation type="submission" date="2020-11" db="EMBL/GenBank/DDBJ databases">
        <authorList>
            <person name="McCartney M.A."/>
            <person name="Auch B."/>
            <person name="Kono T."/>
            <person name="Mallez S."/>
            <person name="Becker A."/>
            <person name="Gohl D.M."/>
            <person name="Silverstein K.A.T."/>
            <person name="Koren S."/>
            <person name="Bechman K.B."/>
            <person name="Herman A."/>
            <person name="Abrahante J.E."/>
            <person name="Garbe J."/>
        </authorList>
    </citation>
    <scope>NUCLEOTIDE SEQUENCE</scope>
    <source>
        <strain evidence="1">Duluth1</strain>
        <tissue evidence="1">Whole animal</tissue>
    </source>
</reference>
<organism evidence="1 2">
    <name type="scientific">Dreissena polymorpha</name>
    <name type="common">Zebra mussel</name>
    <name type="synonym">Mytilus polymorpha</name>
    <dbReference type="NCBI Taxonomy" id="45954"/>
    <lineage>
        <taxon>Eukaryota</taxon>
        <taxon>Metazoa</taxon>
        <taxon>Spiralia</taxon>
        <taxon>Lophotrochozoa</taxon>
        <taxon>Mollusca</taxon>
        <taxon>Bivalvia</taxon>
        <taxon>Autobranchia</taxon>
        <taxon>Heteroconchia</taxon>
        <taxon>Euheterodonta</taxon>
        <taxon>Imparidentia</taxon>
        <taxon>Neoheterodontei</taxon>
        <taxon>Myida</taxon>
        <taxon>Dreissenoidea</taxon>
        <taxon>Dreissenidae</taxon>
        <taxon>Dreissena</taxon>
    </lineage>
</organism>